<dbReference type="Gene3D" id="2.40.10.10">
    <property type="entry name" value="Trypsin-like serine proteases"/>
    <property type="match status" value="2"/>
</dbReference>
<evidence type="ECO:0000256" key="7">
    <source>
        <dbReference type="RuleBase" id="RU363034"/>
    </source>
</evidence>
<evidence type="ECO:0000256" key="6">
    <source>
        <dbReference type="ARBA" id="ARBA00023157"/>
    </source>
</evidence>
<name>A0A3Q0FVC1_ALLSI</name>
<keyword evidence="1 7" id="KW-0645">Protease</keyword>
<evidence type="ECO:0000256" key="4">
    <source>
        <dbReference type="ARBA" id="ARBA00022825"/>
    </source>
</evidence>
<dbReference type="CDD" id="cd00190">
    <property type="entry name" value="Tryp_SPc"/>
    <property type="match status" value="1"/>
</dbReference>
<keyword evidence="9" id="KW-1185">Reference proteome</keyword>
<evidence type="ECO:0000256" key="3">
    <source>
        <dbReference type="ARBA" id="ARBA00022801"/>
    </source>
</evidence>
<gene>
    <name evidence="10" type="primary">LOC102367834</name>
</gene>
<dbReference type="InterPro" id="IPR009003">
    <property type="entry name" value="Peptidase_S1_PA"/>
</dbReference>
<sequence>MALLKIRSENYNGECGGFLVSKNFVITAAHCGKGRNITVYLGAHNLNKKEKSQQWIRVQKMFPHKKYNKMTLENDILLLQLQHKARLTKAVKPIRLPKPRCRVKKGTICNVAGWGDTSVKSHFPPATLQQVDLRVNDTACQKRFAREYDPCTMMCADDPQGLKTPFKGDSGGPLVCD</sequence>
<evidence type="ECO:0000256" key="1">
    <source>
        <dbReference type="ARBA" id="ARBA00022670"/>
    </source>
</evidence>
<keyword evidence="6" id="KW-1015">Disulfide bond</keyword>
<dbReference type="Proteomes" id="UP000189705">
    <property type="component" value="Unplaced"/>
</dbReference>
<dbReference type="STRING" id="38654.A0A3Q0FVC1"/>
<evidence type="ECO:0000313" key="9">
    <source>
        <dbReference type="Proteomes" id="UP000189705"/>
    </source>
</evidence>
<keyword evidence="4 7" id="KW-0720">Serine protease</keyword>
<dbReference type="InterPro" id="IPR033116">
    <property type="entry name" value="TRYPSIN_SER"/>
</dbReference>
<dbReference type="FunFam" id="2.40.10.10:FF:000005">
    <property type="entry name" value="Serine protease 37"/>
    <property type="match status" value="1"/>
</dbReference>
<evidence type="ECO:0000259" key="8">
    <source>
        <dbReference type="PROSITE" id="PS50240"/>
    </source>
</evidence>
<keyword evidence="5" id="KW-0865">Zymogen</keyword>
<dbReference type="InterPro" id="IPR043504">
    <property type="entry name" value="Peptidase_S1_PA_chymotrypsin"/>
</dbReference>
<dbReference type="Pfam" id="PF00089">
    <property type="entry name" value="Trypsin"/>
    <property type="match status" value="1"/>
</dbReference>
<evidence type="ECO:0000256" key="5">
    <source>
        <dbReference type="ARBA" id="ARBA00023145"/>
    </source>
</evidence>
<keyword evidence="3 7" id="KW-0378">Hydrolase</keyword>
<dbReference type="GO" id="GO:0006508">
    <property type="term" value="P:proteolysis"/>
    <property type="evidence" value="ECO:0007669"/>
    <property type="project" value="UniProtKB-KW"/>
</dbReference>
<dbReference type="SMART" id="SM00020">
    <property type="entry name" value="Tryp_SPc"/>
    <property type="match status" value="1"/>
</dbReference>
<dbReference type="KEGG" id="asn:102367834"/>
<proteinExistence type="predicted"/>
<dbReference type="GO" id="GO:0005737">
    <property type="term" value="C:cytoplasm"/>
    <property type="evidence" value="ECO:0007669"/>
    <property type="project" value="TreeGrafter"/>
</dbReference>
<dbReference type="InterPro" id="IPR001314">
    <property type="entry name" value="Peptidase_S1A"/>
</dbReference>
<dbReference type="GO" id="GO:0004252">
    <property type="term" value="F:serine-type endopeptidase activity"/>
    <property type="evidence" value="ECO:0007669"/>
    <property type="project" value="InterPro"/>
</dbReference>
<dbReference type="InterPro" id="IPR018114">
    <property type="entry name" value="TRYPSIN_HIS"/>
</dbReference>
<dbReference type="SUPFAM" id="SSF50494">
    <property type="entry name" value="Trypsin-like serine proteases"/>
    <property type="match status" value="1"/>
</dbReference>
<feature type="domain" description="Peptidase S1" evidence="8">
    <location>
        <begin position="1"/>
        <end position="177"/>
    </location>
</feature>
<dbReference type="RefSeq" id="XP_025049668.1">
    <property type="nucleotide sequence ID" value="XM_025193883.1"/>
</dbReference>
<dbReference type="InterPro" id="IPR001254">
    <property type="entry name" value="Trypsin_dom"/>
</dbReference>
<evidence type="ECO:0000256" key="2">
    <source>
        <dbReference type="ARBA" id="ARBA00022729"/>
    </source>
</evidence>
<dbReference type="InParanoid" id="A0A3Q0FVC1"/>
<dbReference type="PANTHER" id="PTHR24271:SF81">
    <property type="entry name" value="GRANZYME B"/>
    <property type="match status" value="1"/>
</dbReference>
<dbReference type="AlphaFoldDB" id="A0A3Q0FVC1"/>
<reference evidence="10" key="1">
    <citation type="submission" date="2025-08" db="UniProtKB">
        <authorList>
            <consortium name="RefSeq"/>
        </authorList>
    </citation>
    <scope>IDENTIFICATION</scope>
</reference>
<organism evidence="9 10">
    <name type="scientific">Alligator sinensis</name>
    <name type="common">Chinese alligator</name>
    <dbReference type="NCBI Taxonomy" id="38654"/>
    <lineage>
        <taxon>Eukaryota</taxon>
        <taxon>Metazoa</taxon>
        <taxon>Chordata</taxon>
        <taxon>Craniata</taxon>
        <taxon>Vertebrata</taxon>
        <taxon>Euteleostomi</taxon>
        <taxon>Archelosauria</taxon>
        <taxon>Archosauria</taxon>
        <taxon>Crocodylia</taxon>
        <taxon>Alligatoridae</taxon>
        <taxon>Alligatorinae</taxon>
        <taxon>Alligator</taxon>
    </lineage>
</organism>
<dbReference type="PROSITE" id="PS00134">
    <property type="entry name" value="TRYPSIN_HIS"/>
    <property type="match status" value="1"/>
</dbReference>
<dbReference type="PROSITE" id="PS00135">
    <property type="entry name" value="TRYPSIN_SER"/>
    <property type="match status" value="1"/>
</dbReference>
<dbReference type="PRINTS" id="PR00722">
    <property type="entry name" value="CHYMOTRYPSIN"/>
</dbReference>
<keyword evidence="2" id="KW-0732">Signal</keyword>
<evidence type="ECO:0000313" key="10">
    <source>
        <dbReference type="RefSeq" id="XP_025049668.1"/>
    </source>
</evidence>
<dbReference type="GeneID" id="102367834"/>
<dbReference type="PANTHER" id="PTHR24271">
    <property type="entry name" value="KALLIKREIN-RELATED"/>
    <property type="match status" value="1"/>
</dbReference>
<dbReference type="PROSITE" id="PS50240">
    <property type="entry name" value="TRYPSIN_DOM"/>
    <property type="match status" value="1"/>
</dbReference>
<accession>A0A3Q0FVC1</accession>
<protein>
    <submittedName>
        <fullName evidence="10">Granzyme E-like</fullName>
    </submittedName>
</protein>